<dbReference type="AlphaFoldDB" id="A0A3S3NVP8"/>
<dbReference type="Pfam" id="PF00790">
    <property type="entry name" value="VHS"/>
    <property type="match status" value="1"/>
</dbReference>
<name>A0A3S3NVP8_9ACAR</name>
<keyword evidence="12" id="KW-1185">Reference proteome</keyword>
<evidence type="ECO:0000256" key="8">
    <source>
        <dbReference type="SAM" id="MobiDB-lite"/>
    </source>
</evidence>
<evidence type="ECO:0000256" key="7">
    <source>
        <dbReference type="PROSITE-ProRule" id="PRU00192"/>
    </source>
</evidence>
<keyword evidence="5" id="KW-0967">Endosome</keyword>
<evidence type="ECO:0000313" key="11">
    <source>
        <dbReference type="EMBL" id="RWS06945.1"/>
    </source>
</evidence>
<feature type="compositionally biased region" description="Low complexity" evidence="8">
    <location>
        <begin position="190"/>
        <end position="203"/>
    </location>
</feature>
<evidence type="ECO:0000256" key="3">
    <source>
        <dbReference type="ARBA" id="ARBA00022443"/>
    </source>
</evidence>
<dbReference type="InterPro" id="IPR001452">
    <property type="entry name" value="SH3_domain"/>
</dbReference>
<reference evidence="11 12" key="1">
    <citation type="journal article" date="2018" name="Gigascience">
        <title>Genomes of trombidid mites reveal novel predicted allergens and laterally-transferred genes associated with secondary metabolism.</title>
        <authorList>
            <person name="Dong X."/>
            <person name="Chaisiri K."/>
            <person name="Xia D."/>
            <person name="Armstrong S.D."/>
            <person name="Fang Y."/>
            <person name="Donnelly M.J."/>
            <person name="Kadowaki T."/>
            <person name="McGarry J.W."/>
            <person name="Darby A.C."/>
            <person name="Makepeace B.L."/>
        </authorList>
    </citation>
    <scope>NUCLEOTIDE SEQUENCE [LARGE SCALE GENOMIC DNA]</scope>
    <source>
        <strain evidence="11">UoL-WK</strain>
    </source>
</reference>
<proteinExistence type="inferred from homology"/>
<evidence type="ECO:0000256" key="6">
    <source>
        <dbReference type="ARBA" id="ARBA00022927"/>
    </source>
</evidence>
<dbReference type="PRINTS" id="PR00452">
    <property type="entry name" value="SH3DOMAIN"/>
</dbReference>
<keyword evidence="4" id="KW-0813">Transport</keyword>
<dbReference type="SUPFAM" id="SSF50044">
    <property type="entry name" value="SH3-domain"/>
    <property type="match status" value="1"/>
</dbReference>
<feature type="domain" description="VHS" evidence="10">
    <location>
        <begin position="17"/>
        <end position="145"/>
    </location>
</feature>
<dbReference type="Gene3D" id="1.20.5.1940">
    <property type="match status" value="1"/>
</dbReference>
<dbReference type="GO" id="GO:0033565">
    <property type="term" value="C:ESCRT-0 complex"/>
    <property type="evidence" value="ECO:0007669"/>
    <property type="project" value="TreeGrafter"/>
</dbReference>
<dbReference type="Pfam" id="PF00018">
    <property type="entry name" value="SH3_1"/>
    <property type="match status" value="1"/>
</dbReference>
<comment type="subcellular location">
    <subcellularLocation>
        <location evidence="1">Endosome</location>
    </subcellularLocation>
</comment>
<evidence type="ECO:0000259" key="10">
    <source>
        <dbReference type="PROSITE" id="PS50179"/>
    </source>
</evidence>
<comment type="similarity">
    <text evidence="2">Belongs to the STAM family.</text>
</comment>
<dbReference type="InterPro" id="IPR002014">
    <property type="entry name" value="VHS_dom"/>
</dbReference>
<feature type="domain" description="SH3" evidence="9">
    <location>
        <begin position="224"/>
        <end position="283"/>
    </location>
</feature>
<dbReference type="EMBL" id="NCKU01003772">
    <property type="protein sequence ID" value="RWS06945.1"/>
    <property type="molecule type" value="Genomic_DNA"/>
</dbReference>
<dbReference type="PANTHER" id="PTHR45929:SF3">
    <property type="entry name" value="JAK PATHWAY SIGNAL TRANSDUCTION ADAPTOR MOLECULE"/>
    <property type="match status" value="1"/>
</dbReference>
<evidence type="ECO:0000256" key="1">
    <source>
        <dbReference type="ARBA" id="ARBA00004177"/>
    </source>
</evidence>
<protein>
    <submittedName>
        <fullName evidence="11">Signal transducing adapter molecule 1-like protein</fullName>
    </submittedName>
</protein>
<evidence type="ECO:0000259" key="9">
    <source>
        <dbReference type="PROSITE" id="PS50002"/>
    </source>
</evidence>
<dbReference type="CDD" id="cd21388">
    <property type="entry name" value="GAT_STAM"/>
    <property type="match status" value="1"/>
</dbReference>
<dbReference type="InterPro" id="IPR003903">
    <property type="entry name" value="UIM_dom"/>
</dbReference>
<evidence type="ECO:0000256" key="5">
    <source>
        <dbReference type="ARBA" id="ARBA00022753"/>
    </source>
</evidence>
<dbReference type="PANTHER" id="PTHR45929">
    <property type="entry name" value="JAK PATHWAY SIGNAL TRANSDUCTION ADAPTOR MOLECULE"/>
    <property type="match status" value="1"/>
</dbReference>
<dbReference type="SMART" id="SM00288">
    <property type="entry name" value="VHS"/>
    <property type="match status" value="1"/>
</dbReference>
<dbReference type="PROSITE" id="PS50330">
    <property type="entry name" value="UIM"/>
    <property type="match status" value="1"/>
</dbReference>
<organism evidence="11 12">
    <name type="scientific">Dinothrombium tinctorium</name>
    <dbReference type="NCBI Taxonomy" id="1965070"/>
    <lineage>
        <taxon>Eukaryota</taxon>
        <taxon>Metazoa</taxon>
        <taxon>Ecdysozoa</taxon>
        <taxon>Arthropoda</taxon>
        <taxon>Chelicerata</taxon>
        <taxon>Arachnida</taxon>
        <taxon>Acari</taxon>
        <taxon>Acariformes</taxon>
        <taxon>Trombidiformes</taxon>
        <taxon>Prostigmata</taxon>
        <taxon>Anystina</taxon>
        <taxon>Parasitengona</taxon>
        <taxon>Trombidioidea</taxon>
        <taxon>Trombidiidae</taxon>
        <taxon>Dinothrombium</taxon>
    </lineage>
</organism>
<dbReference type="PROSITE" id="PS50179">
    <property type="entry name" value="VHS"/>
    <property type="match status" value="1"/>
</dbReference>
<dbReference type="InterPro" id="IPR008942">
    <property type="entry name" value="ENTH_VHS"/>
</dbReference>
<feature type="compositionally biased region" description="Polar residues" evidence="8">
    <location>
        <begin position="208"/>
        <end position="220"/>
    </location>
</feature>
<feature type="region of interest" description="Disordered" evidence="8">
    <location>
        <begin position="144"/>
        <end position="165"/>
    </location>
</feature>
<sequence>MGLFGNSSPFDPIVEKATNEFNTGEDWALILDICDKVVTETNGAKDCFRSIIKRLNHPVPHVSMLALTLLDACVSNCGKKFHLEVCSRDFENEVRKILSKGHPKVAEKLKQLIKKWAEQEFKNDPQLSLIPSLYNKLKSEGVEFSTSEPQKRTSSLPSDPNVVTSNQEEQDIAKAILLSLEDSKARDSKSGSISSSSSKSGSSLYPKFNNSSVNSYTPSTPKGKEPYKVRALYDFEAAEDNEITFKAGEIVLVLDDSDQNWWKGSNQNGEGLFPANFVTTDLDAEPEPIYKPVEKKSVQFADEVKVKVLERDAEPVEIDCEKIDRLLHLLHESDPTGERSDSEELIQLEEQCMQMAPLIDQELEKLDSKHAALTTANQQLMDALNLYHSLMKDNFPTPTSTYYSNYPPNSAVGHSFPNFPSQVPIVLVPQPNMSVDGRVYSPVQVPSSTSTSGMPVSYPQQPYVSSAPYLASNTMPYQNAVYTQTQQTVPGPQTQLPPDHQRQGQVIIPGQQPQFVQHSAPQTSVNSATNTYGLQTQVLPQPQYYVPTAVTGTVMGSIPSAPQPMASPNPPQPQTAQMPLL</sequence>
<dbReference type="Gene3D" id="2.30.30.40">
    <property type="entry name" value="SH3 Domains"/>
    <property type="match status" value="1"/>
</dbReference>
<keyword evidence="3 7" id="KW-0728">SH3 domain</keyword>
<dbReference type="PROSITE" id="PS50002">
    <property type="entry name" value="SH3"/>
    <property type="match status" value="1"/>
</dbReference>
<dbReference type="InterPro" id="IPR050670">
    <property type="entry name" value="STAM"/>
</dbReference>
<keyword evidence="6" id="KW-0653">Protein transport</keyword>
<dbReference type="CDD" id="cd03568">
    <property type="entry name" value="VHS_STAM"/>
    <property type="match status" value="1"/>
</dbReference>
<dbReference type="Gene3D" id="1.25.40.90">
    <property type="match status" value="1"/>
</dbReference>
<dbReference type="OrthoDB" id="10068368at2759"/>
<evidence type="ECO:0000256" key="4">
    <source>
        <dbReference type="ARBA" id="ARBA00022448"/>
    </source>
</evidence>
<dbReference type="SUPFAM" id="SSF48464">
    <property type="entry name" value="ENTH/VHS domain"/>
    <property type="match status" value="1"/>
</dbReference>
<dbReference type="CDD" id="cd11820">
    <property type="entry name" value="SH3_STAM"/>
    <property type="match status" value="1"/>
</dbReference>
<feature type="region of interest" description="Disordered" evidence="8">
    <location>
        <begin position="186"/>
        <end position="223"/>
    </location>
</feature>
<feature type="region of interest" description="Disordered" evidence="8">
    <location>
        <begin position="559"/>
        <end position="581"/>
    </location>
</feature>
<dbReference type="GO" id="GO:0035091">
    <property type="term" value="F:phosphatidylinositol binding"/>
    <property type="evidence" value="ECO:0007669"/>
    <property type="project" value="InterPro"/>
</dbReference>
<accession>A0A3S3NVP8</accession>
<evidence type="ECO:0000256" key="2">
    <source>
        <dbReference type="ARBA" id="ARBA00009666"/>
    </source>
</evidence>
<dbReference type="FunFam" id="1.25.40.90:FF:000009">
    <property type="entry name" value="Putative signal transducing adapter molecule 1"/>
    <property type="match status" value="1"/>
</dbReference>
<dbReference type="GO" id="GO:0043130">
    <property type="term" value="F:ubiquitin binding"/>
    <property type="evidence" value="ECO:0007669"/>
    <property type="project" value="InterPro"/>
</dbReference>
<dbReference type="GO" id="GO:0043328">
    <property type="term" value="P:protein transport to vacuole involved in ubiquitin-dependent protein catabolic process via the multivesicular body sorting pathway"/>
    <property type="evidence" value="ECO:0007669"/>
    <property type="project" value="TreeGrafter"/>
</dbReference>
<dbReference type="SMART" id="SM00326">
    <property type="entry name" value="SH3"/>
    <property type="match status" value="1"/>
</dbReference>
<evidence type="ECO:0000313" key="12">
    <source>
        <dbReference type="Proteomes" id="UP000285301"/>
    </source>
</evidence>
<dbReference type="STRING" id="1965070.A0A3S3NVP8"/>
<feature type="compositionally biased region" description="Pro residues" evidence="8">
    <location>
        <begin position="561"/>
        <end position="573"/>
    </location>
</feature>
<gene>
    <name evidence="11" type="ORF">B4U79_02114</name>
</gene>
<dbReference type="Proteomes" id="UP000285301">
    <property type="component" value="Unassembled WGS sequence"/>
</dbReference>
<comment type="caution">
    <text evidence="11">The sequence shown here is derived from an EMBL/GenBank/DDBJ whole genome shotgun (WGS) entry which is preliminary data.</text>
</comment>
<dbReference type="InterPro" id="IPR036028">
    <property type="entry name" value="SH3-like_dom_sf"/>
</dbReference>